<gene>
    <name evidence="2" type="ORF">EHS25_006914</name>
</gene>
<keyword evidence="3" id="KW-1185">Reference proteome</keyword>
<evidence type="ECO:0000313" key="3">
    <source>
        <dbReference type="Proteomes" id="UP000279259"/>
    </source>
</evidence>
<organism evidence="2 3">
    <name type="scientific">Saitozyma podzolica</name>
    <dbReference type="NCBI Taxonomy" id="1890683"/>
    <lineage>
        <taxon>Eukaryota</taxon>
        <taxon>Fungi</taxon>
        <taxon>Dikarya</taxon>
        <taxon>Basidiomycota</taxon>
        <taxon>Agaricomycotina</taxon>
        <taxon>Tremellomycetes</taxon>
        <taxon>Tremellales</taxon>
        <taxon>Trimorphomycetaceae</taxon>
        <taxon>Saitozyma</taxon>
    </lineage>
</organism>
<protein>
    <submittedName>
        <fullName evidence="2">Uncharacterized protein</fullName>
    </submittedName>
</protein>
<keyword evidence="1" id="KW-0175">Coiled coil</keyword>
<evidence type="ECO:0000313" key="2">
    <source>
        <dbReference type="EMBL" id="RSH81382.1"/>
    </source>
</evidence>
<dbReference type="Proteomes" id="UP000279259">
    <property type="component" value="Unassembled WGS sequence"/>
</dbReference>
<dbReference type="OrthoDB" id="2588346at2759"/>
<dbReference type="AlphaFoldDB" id="A0A427XR63"/>
<reference evidence="2 3" key="1">
    <citation type="submission" date="2018-11" db="EMBL/GenBank/DDBJ databases">
        <title>Genome sequence of Saitozyma podzolica DSM 27192.</title>
        <authorList>
            <person name="Aliyu H."/>
            <person name="Gorte O."/>
            <person name="Ochsenreither K."/>
        </authorList>
    </citation>
    <scope>NUCLEOTIDE SEQUENCE [LARGE SCALE GENOMIC DNA]</scope>
    <source>
        <strain evidence="2 3">DSM 27192</strain>
    </source>
</reference>
<comment type="caution">
    <text evidence="2">The sequence shown here is derived from an EMBL/GenBank/DDBJ whole genome shotgun (WGS) entry which is preliminary data.</text>
</comment>
<sequence length="332" mass="36789">MSTTAEQLEKILKRIEAEEEAGTGKADRYEAQAMELKKKLKKEEKAGPPVHPAGLTAIRTGHADHHDHGGNQSRGLVSYSSIIWYGYSQAVAESAPQPEDPSKKLRAILSKMYPERPDLWAHTRSHPSAFLTTRHAPPRLFPFPLGKTRPEATVKDELWWEGGNAPHVGHFNKPKLPAPPGPDPSVLFEKVKKKMAIEVQENMWRKRIRSFQTLCFIVIVSYVNRKLAAAGLAYLVYSTIASEIEGMLAPGPDMEEVQDTIEKIVRAAARNESAPKSDLKKREPNSGMTYIFDPTSAGTLIKSADIPIVTVPAPVLMTSQNHWYAGAGEQIK</sequence>
<evidence type="ECO:0000256" key="1">
    <source>
        <dbReference type="SAM" id="Coils"/>
    </source>
</evidence>
<dbReference type="EMBL" id="RSCD01000031">
    <property type="protein sequence ID" value="RSH81382.1"/>
    <property type="molecule type" value="Genomic_DNA"/>
</dbReference>
<proteinExistence type="predicted"/>
<name>A0A427XR63_9TREE</name>
<feature type="coiled-coil region" evidence="1">
    <location>
        <begin position="1"/>
        <end position="46"/>
    </location>
</feature>
<accession>A0A427XR63</accession>